<dbReference type="AlphaFoldDB" id="A0A2A5SZ48"/>
<geneLocation type="plasmid" evidence="2">
    <name>pmj4</name>
</geneLocation>
<dbReference type="EMBL" id="NBYY01000038">
    <property type="protein sequence ID" value="PCS21187.1"/>
    <property type="molecule type" value="Genomic_DNA"/>
</dbReference>
<evidence type="ECO:0000313" key="1">
    <source>
        <dbReference type="EMBL" id="PCS21187.1"/>
    </source>
</evidence>
<comment type="caution">
    <text evidence="1">The sequence shown here is derived from an EMBL/GenBank/DDBJ whole genome shotgun (WGS) entry which is preliminary data.</text>
</comment>
<name>A0A2A5SZ48_9GAMM</name>
<keyword evidence="2" id="KW-1185">Reference proteome</keyword>
<organism evidence="1 2">
    <name type="scientific">Candidatus Enterovibrio escicola</name>
    <dbReference type="NCBI Taxonomy" id="1927127"/>
    <lineage>
        <taxon>Bacteria</taxon>
        <taxon>Pseudomonadati</taxon>
        <taxon>Pseudomonadota</taxon>
        <taxon>Gammaproteobacteria</taxon>
        <taxon>Vibrionales</taxon>
        <taxon>Vibrionaceae</taxon>
        <taxon>Enterovibrio</taxon>
    </lineage>
</organism>
<gene>
    <name evidence="1" type="ORF">BTN49_3238</name>
</gene>
<accession>A0A2A5SZ48</accession>
<keyword evidence="1" id="KW-0614">Plasmid</keyword>
<dbReference type="SUPFAM" id="SSF69255">
    <property type="entry name" value="gp5 N-terminal domain-like"/>
    <property type="match status" value="1"/>
</dbReference>
<proteinExistence type="predicted"/>
<dbReference type="GeneID" id="66950711"/>
<protein>
    <submittedName>
        <fullName evidence="1">Uncharacterized protein</fullName>
    </submittedName>
</protein>
<evidence type="ECO:0000313" key="2">
    <source>
        <dbReference type="Proteomes" id="UP000219020"/>
    </source>
</evidence>
<dbReference type="RefSeq" id="WP_097355589.1">
    <property type="nucleotide sequence ID" value="NZ_CAWNJE010000004.1"/>
</dbReference>
<sequence length="249" mass="27573">MDVNTIKRIIFQLFPELTGKWHLPHFAKVIALPELPSSGQFSDEFYPRYAANVALLDESGLERDDVPIFQAVPLPVPGVGEHAGRLEPPAIGSIVEVAFAYGNPSKPFIRMVLGIGWHLPAIKAGESRYQQRMGVCKLVDEEGGFRDITDQLALLRCRIREVRADEEQDYRSPKSWFGSETENIFKLISELTEIVSNLSIACSSHTHPYARTDPAGSGKTSVSDKANTQSSYSKLATALKSRLDSITKL</sequence>
<reference evidence="2" key="1">
    <citation type="submission" date="2017-04" db="EMBL/GenBank/DDBJ databases">
        <title>Genome evolution of the luminous symbionts of deep sea anglerfish.</title>
        <authorList>
            <person name="Hendry T.A."/>
        </authorList>
    </citation>
    <scope>NUCLEOTIDE SEQUENCE [LARGE SCALE GENOMIC DNA]</scope>
    <source>
        <plasmid evidence="2">pmj4</plasmid>
    </source>
</reference>
<dbReference type="Proteomes" id="UP000219020">
    <property type="component" value="Plasmid pMJ4"/>
</dbReference>